<evidence type="ECO:0000313" key="1">
    <source>
        <dbReference type="EMBL" id="CAH2074953.1"/>
    </source>
</evidence>
<feature type="non-terminal residue" evidence="1">
    <location>
        <position position="87"/>
    </location>
</feature>
<sequence length="87" mass="9927">MGSLKGRFLRFLFRNVYKTPWEGAQTAVHVALDKRAGEVSGELFKNCKLIGHKRGEHSGKVSKQLREESVRLVKMSGEEFDRCFTVL</sequence>
<reference evidence="1" key="1">
    <citation type="submission" date="2022-03" db="EMBL/GenBank/DDBJ databases">
        <authorList>
            <person name="Martin H S."/>
        </authorList>
    </citation>
    <scope>NUCLEOTIDE SEQUENCE</scope>
</reference>
<organism evidence="1 2">
    <name type="scientific">Iphiclides podalirius</name>
    <name type="common">scarce swallowtail</name>
    <dbReference type="NCBI Taxonomy" id="110791"/>
    <lineage>
        <taxon>Eukaryota</taxon>
        <taxon>Metazoa</taxon>
        <taxon>Ecdysozoa</taxon>
        <taxon>Arthropoda</taxon>
        <taxon>Hexapoda</taxon>
        <taxon>Insecta</taxon>
        <taxon>Pterygota</taxon>
        <taxon>Neoptera</taxon>
        <taxon>Endopterygota</taxon>
        <taxon>Lepidoptera</taxon>
        <taxon>Glossata</taxon>
        <taxon>Ditrysia</taxon>
        <taxon>Papilionoidea</taxon>
        <taxon>Papilionidae</taxon>
        <taxon>Papilioninae</taxon>
        <taxon>Iphiclides</taxon>
    </lineage>
</organism>
<accession>A0ABN8J3M8</accession>
<protein>
    <submittedName>
        <fullName evidence="1">Uncharacterized protein</fullName>
    </submittedName>
</protein>
<proteinExistence type="predicted"/>
<keyword evidence="2" id="KW-1185">Reference proteome</keyword>
<name>A0ABN8J3M8_9NEOP</name>
<dbReference type="EMBL" id="OW152820">
    <property type="protein sequence ID" value="CAH2074953.1"/>
    <property type="molecule type" value="Genomic_DNA"/>
</dbReference>
<gene>
    <name evidence="1" type="ORF">IPOD504_LOCUS16366</name>
</gene>
<dbReference type="Proteomes" id="UP000837857">
    <property type="component" value="Chromosome 8"/>
</dbReference>
<evidence type="ECO:0000313" key="2">
    <source>
        <dbReference type="Proteomes" id="UP000837857"/>
    </source>
</evidence>